<dbReference type="EMBL" id="ML143407">
    <property type="protein sequence ID" value="TBU30215.1"/>
    <property type="molecule type" value="Genomic_DNA"/>
</dbReference>
<keyword evidence="1" id="KW-0472">Membrane</keyword>
<name>A0A4Q9MRL4_9APHY</name>
<evidence type="ECO:0000313" key="3">
    <source>
        <dbReference type="EMBL" id="TBU30215.1"/>
    </source>
</evidence>
<evidence type="ECO:0000259" key="2">
    <source>
        <dbReference type="Pfam" id="PF20152"/>
    </source>
</evidence>
<feature type="transmembrane region" description="Helical" evidence="1">
    <location>
        <begin position="162"/>
        <end position="187"/>
    </location>
</feature>
<feature type="transmembrane region" description="Helical" evidence="1">
    <location>
        <begin position="16"/>
        <end position="34"/>
    </location>
</feature>
<dbReference type="Pfam" id="PF20152">
    <property type="entry name" value="DUF6534"/>
    <property type="match status" value="1"/>
</dbReference>
<sequence>MEPVARTDVNNSSSDTVLLIISTGTWLSLLLTGHSAQEAWTYFRRYPKDGYDMKCLIAVLCCLTALHEGFVIRVNYACMYQLRPSADAGSAIWQLWEFWLTGTTACTTLLVSRFFFARRVYKLEHRPLVFVVIVGTMLLGGLALTILSAVHAATQGIRLNRLPAIVLLISLLGISFLLDVFITIRLVVYLRNSRTGFKNTDNIISKLILFSVNTGLLTWILTLIPIIFMAATVGNNWAWYPVVTTLAPIHTSVVLAAVNSRRSLVDRGSEGIELRSFDLDVSPRPQLKSTIHRIEVDKFAPINVPEGSGPQLRLVLEPEHPACQQTHKGE</sequence>
<dbReference type="OrthoDB" id="2754733at2759"/>
<keyword evidence="1" id="KW-1133">Transmembrane helix</keyword>
<dbReference type="AlphaFoldDB" id="A0A4Q9MRL4"/>
<evidence type="ECO:0000256" key="1">
    <source>
        <dbReference type="SAM" id="Phobius"/>
    </source>
</evidence>
<feature type="transmembrane region" description="Helical" evidence="1">
    <location>
        <begin position="237"/>
        <end position="258"/>
    </location>
</feature>
<reference evidence="3" key="1">
    <citation type="submission" date="2019-01" db="EMBL/GenBank/DDBJ databases">
        <title>Draft genome sequences of three monokaryotic isolates of the white-rot basidiomycete fungus Dichomitus squalens.</title>
        <authorList>
            <consortium name="DOE Joint Genome Institute"/>
            <person name="Lopez S.C."/>
            <person name="Andreopoulos B."/>
            <person name="Pangilinan J."/>
            <person name="Lipzen A."/>
            <person name="Riley R."/>
            <person name="Ahrendt S."/>
            <person name="Ng V."/>
            <person name="Barry K."/>
            <person name="Daum C."/>
            <person name="Grigoriev I.V."/>
            <person name="Hilden K.S."/>
            <person name="Makela M.R."/>
            <person name="de Vries R.P."/>
        </authorList>
    </citation>
    <scope>NUCLEOTIDE SEQUENCE [LARGE SCALE GENOMIC DNA]</scope>
    <source>
        <strain evidence="3">OM18370.1</strain>
    </source>
</reference>
<dbReference type="PANTHER" id="PTHR40465:SF1">
    <property type="entry name" value="DUF6534 DOMAIN-CONTAINING PROTEIN"/>
    <property type="match status" value="1"/>
</dbReference>
<feature type="transmembrane region" description="Helical" evidence="1">
    <location>
        <begin position="96"/>
        <end position="116"/>
    </location>
</feature>
<feature type="transmembrane region" description="Helical" evidence="1">
    <location>
        <begin position="55"/>
        <end position="76"/>
    </location>
</feature>
<dbReference type="Proteomes" id="UP000292957">
    <property type="component" value="Unassembled WGS sequence"/>
</dbReference>
<feature type="domain" description="DUF6534" evidence="2">
    <location>
        <begin position="175"/>
        <end position="263"/>
    </location>
</feature>
<gene>
    <name evidence="3" type="ORF">BD311DRAFT_231958</name>
</gene>
<organism evidence="3">
    <name type="scientific">Dichomitus squalens</name>
    <dbReference type="NCBI Taxonomy" id="114155"/>
    <lineage>
        <taxon>Eukaryota</taxon>
        <taxon>Fungi</taxon>
        <taxon>Dikarya</taxon>
        <taxon>Basidiomycota</taxon>
        <taxon>Agaricomycotina</taxon>
        <taxon>Agaricomycetes</taxon>
        <taxon>Polyporales</taxon>
        <taxon>Polyporaceae</taxon>
        <taxon>Dichomitus</taxon>
    </lineage>
</organism>
<feature type="transmembrane region" description="Helical" evidence="1">
    <location>
        <begin position="128"/>
        <end position="150"/>
    </location>
</feature>
<dbReference type="InterPro" id="IPR045339">
    <property type="entry name" value="DUF6534"/>
</dbReference>
<feature type="transmembrane region" description="Helical" evidence="1">
    <location>
        <begin position="207"/>
        <end position="231"/>
    </location>
</feature>
<protein>
    <recommendedName>
        <fullName evidence="2">DUF6534 domain-containing protein</fullName>
    </recommendedName>
</protein>
<accession>A0A4Q9MRL4</accession>
<dbReference type="PANTHER" id="PTHR40465">
    <property type="entry name" value="CHROMOSOME 1, WHOLE GENOME SHOTGUN SEQUENCE"/>
    <property type="match status" value="1"/>
</dbReference>
<proteinExistence type="predicted"/>
<keyword evidence="1" id="KW-0812">Transmembrane</keyword>